<proteinExistence type="predicted"/>
<accession>A0AAV4ZFS4</accession>
<keyword evidence="3" id="KW-1185">Reference proteome</keyword>
<reference evidence="2" key="1">
    <citation type="journal article" date="2016" name="Front. Microbiol.">
        <title>Genome Sequence of the Piezophilic, Mesophilic Sulfate-Reducing Bacterium Desulfovibrio indicus J2T.</title>
        <authorList>
            <person name="Cao J."/>
            <person name="Maignien L."/>
            <person name="Shao Z."/>
            <person name="Alain K."/>
            <person name="Jebbar M."/>
        </authorList>
    </citation>
    <scope>NUCLEOTIDE SEQUENCE</scope>
    <source>
        <strain evidence="2">DSM 16372</strain>
    </source>
</reference>
<protein>
    <recommendedName>
        <fullName evidence="4">4-aminobutyrate aminotransferase</fullName>
    </recommendedName>
</protein>
<evidence type="ECO:0000313" key="3">
    <source>
        <dbReference type="Proteomes" id="UP001055247"/>
    </source>
</evidence>
<evidence type="ECO:0008006" key="4">
    <source>
        <dbReference type="Google" id="ProtNLM"/>
    </source>
</evidence>
<comment type="caution">
    <text evidence="2">The sequence shown here is derived from an EMBL/GenBank/DDBJ whole genome shotgun (WGS) entry which is preliminary data.</text>
</comment>
<organism evidence="2 3">
    <name type="scientific">Methylobacterium hispanicum</name>
    <dbReference type="NCBI Taxonomy" id="270350"/>
    <lineage>
        <taxon>Bacteria</taxon>
        <taxon>Pseudomonadati</taxon>
        <taxon>Pseudomonadota</taxon>
        <taxon>Alphaproteobacteria</taxon>
        <taxon>Hyphomicrobiales</taxon>
        <taxon>Methylobacteriaceae</taxon>
        <taxon>Methylobacterium</taxon>
    </lineage>
</organism>
<sequence length="146" mass="15282">MTFARPLAALVAGGLLTAAGPVLADTVQKTETVASGKTGRLLVTPNLKKDCSEGPMPEFRFSAFPKNGAVIVKAGKQKTPGNFRCPNKDAGVMGVFYQPKDGFTGSDELTFEVKSADGEVQTRVFKITVEAASKGGGDAKKDSNDL</sequence>
<evidence type="ECO:0000256" key="1">
    <source>
        <dbReference type="SAM" id="SignalP"/>
    </source>
</evidence>
<dbReference type="EMBL" id="BPQO01000001">
    <property type="protein sequence ID" value="GJD86748.1"/>
    <property type="molecule type" value="Genomic_DNA"/>
</dbReference>
<name>A0AAV4ZFS4_9HYPH</name>
<keyword evidence="1" id="KW-0732">Signal</keyword>
<feature type="signal peptide" evidence="1">
    <location>
        <begin position="1"/>
        <end position="24"/>
    </location>
</feature>
<reference evidence="2" key="2">
    <citation type="submission" date="2021-08" db="EMBL/GenBank/DDBJ databases">
        <authorList>
            <person name="Tani A."/>
            <person name="Ola A."/>
            <person name="Ogura Y."/>
            <person name="Katsura K."/>
            <person name="Hayashi T."/>
        </authorList>
    </citation>
    <scope>NUCLEOTIDE SEQUENCE</scope>
    <source>
        <strain evidence="2">DSM 16372</strain>
    </source>
</reference>
<evidence type="ECO:0000313" key="2">
    <source>
        <dbReference type="EMBL" id="GJD86748.1"/>
    </source>
</evidence>
<feature type="chain" id="PRO_5043607522" description="4-aminobutyrate aminotransferase" evidence="1">
    <location>
        <begin position="25"/>
        <end position="146"/>
    </location>
</feature>
<gene>
    <name evidence="2" type="ORF">BHAOGJBA_0244</name>
</gene>
<dbReference type="Proteomes" id="UP001055247">
    <property type="component" value="Unassembled WGS sequence"/>
</dbReference>
<dbReference type="AlphaFoldDB" id="A0AAV4ZFS4"/>
<dbReference type="RefSeq" id="WP_066927639.1">
    <property type="nucleotide sequence ID" value="NZ_BPQO01000001.1"/>
</dbReference>